<sequence>MIKQSCNTTCPTNTSSKQENKQHWDEGWLLVWGHAVLGAIVCVVMLDSFIDQCLNGGDNDHEDFGVCLDSLLLVALSTQEHGVRPVLSLEGCGPVFSNADVGQDDEQ</sequence>
<keyword evidence="1" id="KW-0472">Membrane</keyword>
<organism evidence="2">
    <name type="scientific">Craspedostauros australis</name>
    <dbReference type="NCBI Taxonomy" id="1486917"/>
    <lineage>
        <taxon>Eukaryota</taxon>
        <taxon>Sar</taxon>
        <taxon>Stramenopiles</taxon>
        <taxon>Ochrophyta</taxon>
        <taxon>Bacillariophyta</taxon>
        <taxon>Bacillariophyceae</taxon>
        <taxon>Bacillariophycidae</taxon>
        <taxon>Naviculales</taxon>
        <taxon>Naviculaceae</taxon>
        <taxon>Craspedostauros</taxon>
    </lineage>
</organism>
<dbReference type="AlphaFoldDB" id="A0A7R9ZN65"/>
<protein>
    <submittedName>
        <fullName evidence="2">Uncharacterized protein</fullName>
    </submittedName>
</protein>
<feature type="transmembrane region" description="Helical" evidence="1">
    <location>
        <begin position="27"/>
        <end position="46"/>
    </location>
</feature>
<evidence type="ECO:0000256" key="1">
    <source>
        <dbReference type="SAM" id="Phobius"/>
    </source>
</evidence>
<gene>
    <name evidence="2" type="ORF">CAUS1442_LOCUS9231</name>
</gene>
<keyword evidence="1" id="KW-0812">Transmembrane</keyword>
<proteinExistence type="predicted"/>
<dbReference type="EMBL" id="HBEF01014752">
    <property type="protein sequence ID" value="CAD8337103.1"/>
    <property type="molecule type" value="Transcribed_RNA"/>
</dbReference>
<evidence type="ECO:0000313" key="2">
    <source>
        <dbReference type="EMBL" id="CAD8337103.1"/>
    </source>
</evidence>
<accession>A0A7R9ZN65</accession>
<name>A0A7R9ZN65_9STRA</name>
<keyword evidence="1" id="KW-1133">Transmembrane helix</keyword>
<reference evidence="2" key="1">
    <citation type="submission" date="2021-01" db="EMBL/GenBank/DDBJ databases">
        <authorList>
            <person name="Corre E."/>
            <person name="Pelletier E."/>
            <person name="Niang G."/>
            <person name="Scheremetjew M."/>
            <person name="Finn R."/>
            <person name="Kale V."/>
            <person name="Holt S."/>
            <person name="Cochrane G."/>
            <person name="Meng A."/>
            <person name="Brown T."/>
            <person name="Cohen L."/>
        </authorList>
    </citation>
    <scope>NUCLEOTIDE SEQUENCE</scope>
    <source>
        <strain evidence="2">CCMP3328</strain>
    </source>
</reference>